<name>A0A1M5GGV8_9BRAD</name>
<evidence type="ECO:0008006" key="3">
    <source>
        <dbReference type="Google" id="ProtNLM"/>
    </source>
</evidence>
<organism evidence="1 2">
    <name type="scientific">Bradyrhizobium erythrophlei</name>
    <dbReference type="NCBI Taxonomy" id="1437360"/>
    <lineage>
        <taxon>Bacteria</taxon>
        <taxon>Pseudomonadati</taxon>
        <taxon>Pseudomonadota</taxon>
        <taxon>Alphaproteobacteria</taxon>
        <taxon>Hyphomicrobiales</taxon>
        <taxon>Nitrobacteraceae</taxon>
        <taxon>Bradyrhizobium</taxon>
    </lineage>
</organism>
<dbReference type="OrthoDB" id="7058542at2"/>
<gene>
    <name evidence="1" type="ORF">SAMN05444169_0145</name>
</gene>
<proteinExistence type="predicted"/>
<sequence length="153" mass="16965">MPTPDLTAEQVRDFRALAGTIIPPSTTYGVPGADDERIFGDILKSLERDHDDICRALAHLVRLAGGAFVHLDPARRSEVASTFREAGGAPLAALVRVVLLCYYRDDRVMHSLGLEPRPPFPKGHVVEQGDWSLLDPVRQRPPMYRLADQAKSR</sequence>
<evidence type="ECO:0000313" key="2">
    <source>
        <dbReference type="Proteomes" id="UP000190675"/>
    </source>
</evidence>
<accession>A0A1M5GGV8</accession>
<protein>
    <recommendedName>
        <fullName evidence="3">Gluconate 2-dehydrogenase subunit 3</fullName>
    </recommendedName>
</protein>
<evidence type="ECO:0000313" key="1">
    <source>
        <dbReference type="EMBL" id="SHG02957.1"/>
    </source>
</evidence>
<reference evidence="1 2" key="1">
    <citation type="submission" date="2016-11" db="EMBL/GenBank/DDBJ databases">
        <authorList>
            <person name="Jaros S."/>
            <person name="Januszkiewicz K."/>
            <person name="Wedrychowicz H."/>
        </authorList>
    </citation>
    <scope>NUCLEOTIDE SEQUENCE [LARGE SCALE GENOMIC DNA]</scope>
    <source>
        <strain evidence="1 2">GAS242</strain>
    </source>
</reference>
<dbReference type="Proteomes" id="UP000190675">
    <property type="component" value="Chromosome I"/>
</dbReference>
<dbReference type="AlphaFoldDB" id="A0A1M5GGV8"/>
<dbReference type="EMBL" id="LT670818">
    <property type="protein sequence ID" value="SHG02957.1"/>
    <property type="molecule type" value="Genomic_DNA"/>
</dbReference>
<dbReference type="RefSeq" id="WP_079564019.1">
    <property type="nucleotide sequence ID" value="NZ_LT670818.1"/>
</dbReference>